<dbReference type="FunFam" id="3.40.50.720:FF:000084">
    <property type="entry name" value="Short-chain dehydrogenase reductase"/>
    <property type="match status" value="1"/>
</dbReference>
<evidence type="ECO:0000313" key="4">
    <source>
        <dbReference type="Proteomes" id="UP000193450"/>
    </source>
</evidence>
<dbReference type="SUPFAM" id="SSF51735">
    <property type="entry name" value="NAD(P)-binding Rossmann-fold domains"/>
    <property type="match status" value="1"/>
</dbReference>
<dbReference type="AlphaFoldDB" id="A0A1X9NC62"/>
<dbReference type="Pfam" id="PF13561">
    <property type="entry name" value="adh_short_C2"/>
    <property type="match status" value="1"/>
</dbReference>
<protein>
    <submittedName>
        <fullName evidence="3">3-oxoacyl-ACP reductase</fullName>
    </submittedName>
</protein>
<proteinExistence type="inferred from homology"/>
<keyword evidence="4" id="KW-1185">Reference proteome</keyword>
<dbReference type="KEGG" id="osg:BST96_14305"/>
<evidence type="ECO:0000256" key="2">
    <source>
        <dbReference type="ARBA" id="ARBA00023002"/>
    </source>
</evidence>
<keyword evidence="2" id="KW-0560">Oxidoreductase</keyword>
<dbReference type="PRINTS" id="PR00080">
    <property type="entry name" value="SDRFAMILY"/>
</dbReference>
<comment type="similarity">
    <text evidence="1">Belongs to the short-chain dehydrogenases/reductases (SDR) family.</text>
</comment>
<dbReference type="PANTHER" id="PTHR24321">
    <property type="entry name" value="DEHYDROGENASES, SHORT CHAIN"/>
    <property type="match status" value="1"/>
</dbReference>
<dbReference type="Gene3D" id="3.40.50.720">
    <property type="entry name" value="NAD(P)-binding Rossmann-like Domain"/>
    <property type="match status" value="1"/>
</dbReference>
<dbReference type="InterPro" id="IPR036291">
    <property type="entry name" value="NAD(P)-bd_dom_sf"/>
</dbReference>
<dbReference type="GO" id="GO:0016491">
    <property type="term" value="F:oxidoreductase activity"/>
    <property type="evidence" value="ECO:0007669"/>
    <property type="project" value="UniProtKB-KW"/>
</dbReference>
<dbReference type="PANTHER" id="PTHR24321:SF8">
    <property type="entry name" value="ESTRADIOL 17-BETA-DEHYDROGENASE 8-RELATED"/>
    <property type="match status" value="1"/>
</dbReference>
<dbReference type="CDD" id="cd05233">
    <property type="entry name" value="SDR_c"/>
    <property type="match status" value="1"/>
</dbReference>
<sequence>MTMSFENKVILITGAASGFGKLLAETLSPQGAKLILGDLNEAGVKAVADSLPGEAVAMVCNVAVEEEVKALVEASVTHFGGLDIAVNNAGISSPPKSLLEITEKEMDINFAVNAKSILFGMKYQIPLMLENGGNILNVASAAGMGGAPKLAHYCAAKHAAVGLTKTAALEFARQNVRVNAICPYFTQTPMVDGARAAGMGEIMEKGSPMKRLGEPEEIVSMMMSIMMPSNSYMTGQCINVDGGVSAF</sequence>
<reference evidence="3 4" key="1">
    <citation type="submission" date="2016-11" db="EMBL/GenBank/DDBJ databases">
        <title>Trade-off between light-utilization and light-protection in marine flavobacteria.</title>
        <authorList>
            <person name="Kumagai Y."/>
        </authorList>
    </citation>
    <scope>NUCLEOTIDE SEQUENCE [LARGE SCALE GENOMIC DNA]</scope>
    <source>
        <strain evidence="3 4">NBRC 107125</strain>
    </source>
</reference>
<dbReference type="PRINTS" id="PR00081">
    <property type="entry name" value="GDHRDH"/>
</dbReference>
<accession>A0A1X9NC62</accession>
<dbReference type="Proteomes" id="UP000193450">
    <property type="component" value="Chromosome"/>
</dbReference>
<dbReference type="STRING" id="716816.BST96_14305"/>
<name>A0A1X9NC62_9GAMM</name>
<dbReference type="EMBL" id="CP019343">
    <property type="protein sequence ID" value="ARN75186.1"/>
    <property type="molecule type" value="Genomic_DNA"/>
</dbReference>
<gene>
    <name evidence="3" type="ORF">BST96_14305</name>
</gene>
<evidence type="ECO:0000256" key="1">
    <source>
        <dbReference type="ARBA" id="ARBA00006484"/>
    </source>
</evidence>
<dbReference type="InterPro" id="IPR020904">
    <property type="entry name" value="Sc_DH/Rdtase_CS"/>
</dbReference>
<dbReference type="InterPro" id="IPR002347">
    <property type="entry name" value="SDR_fam"/>
</dbReference>
<evidence type="ECO:0000313" key="3">
    <source>
        <dbReference type="EMBL" id="ARN75186.1"/>
    </source>
</evidence>
<organism evidence="3 4">
    <name type="scientific">Oceanicoccus sagamiensis</name>
    <dbReference type="NCBI Taxonomy" id="716816"/>
    <lineage>
        <taxon>Bacteria</taxon>
        <taxon>Pseudomonadati</taxon>
        <taxon>Pseudomonadota</taxon>
        <taxon>Gammaproteobacteria</taxon>
        <taxon>Cellvibrionales</taxon>
        <taxon>Spongiibacteraceae</taxon>
        <taxon>Oceanicoccus</taxon>
    </lineage>
</organism>
<dbReference type="OrthoDB" id="9786435at2"/>
<dbReference type="PROSITE" id="PS00061">
    <property type="entry name" value="ADH_SHORT"/>
    <property type="match status" value="1"/>
</dbReference>